<evidence type="ECO:0000313" key="1">
    <source>
        <dbReference type="EMBL" id="BCS86280.1"/>
    </source>
</evidence>
<dbReference type="Proteomes" id="UP001319045">
    <property type="component" value="Chromosome"/>
</dbReference>
<gene>
    <name evidence="1" type="ORF">prwr041_21730</name>
</gene>
<sequence length="155" mass="17048">MDGKGIKTTSGSGAGKVNCQKSLTTICVFKLHQEKDGTFTIESVEYPGVFLRMDGSSVKSFSGSGAGSVNCQFGAAEWEHFRLRDQKDGSFAIESVAFPNVYLRMDGDNPQGKDDDFGIVNCQFNVGSYECFYLVNRIEMPTDEKLGDIMNKIKI</sequence>
<evidence type="ECO:0000313" key="2">
    <source>
        <dbReference type="Proteomes" id="UP001319045"/>
    </source>
</evidence>
<proteinExistence type="predicted"/>
<reference evidence="1 2" key="1">
    <citation type="journal article" date="2022" name="Int. J. Syst. Evol. Microbiol.">
        <title>Prevotella herbatica sp. nov., a plant polysaccharide-decomposing anaerobic bacterium isolated from a methanogenic reactor.</title>
        <authorList>
            <person name="Uek A."/>
            <person name="Tonouchi A."/>
            <person name="Kaku N."/>
            <person name="Ueki K."/>
        </authorList>
    </citation>
    <scope>NUCLEOTIDE SEQUENCE [LARGE SCALE GENOMIC DNA]</scope>
    <source>
        <strain evidence="1 2">WR041</strain>
    </source>
</reference>
<protein>
    <submittedName>
        <fullName evidence="1">Uncharacterized protein</fullName>
    </submittedName>
</protein>
<dbReference type="EMBL" id="AP024484">
    <property type="protein sequence ID" value="BCS86280.1"/>
    <property type="molecule type" value="Genomic_DNA"/>
</dbReference>
<accession>A0ABM9SDK6</accession>
<dbReference type="Gene3D" id="2.80.10.50">
    <property type="match status" value="1"/>
</dbReference>
<keyword evidence="2" id="KW-1185">Reference proteome</keyword>
<organism evidence="1 2">
    <name type="scientific">Prevotella herbatica</name>
    <dbReference type="NCBI Taxonomy" id="2801997"/>
    <lineage>
        <taxon>Bacteria</taxon>
        <taxon>Pseudomonadati</taxon>
        <taxon>Bacteroidota</taxon>
        <taxon>Bacteroidia</taxon>
        <taxon>Bacteroidales</taxon>
        <taxon>Prevotellaceae</taxon>
        <taxon>Prevotella</taxon>
    </lineage>
</organism>
<name>A0ABM9SDK6_9BACT</name>